<reference evidence="14" key="1">
    <citation type="submission" date="2009-01" db="EMBL/GenBank/DDBJ databases">
        <title>Complete sequence of chromosome Cyanothece sp. PCC 7425.</title>
        <authorList>
            <consortium name="US DOE Joint Genome Institute"/>
            <person name="Lucas S."/>
            <person name="Copeland A."/>
            <person name="Lapidus A."/>
            <person name="Glavina del Rio T."/>
            <person name="Dalin E."/>
            <person name="Tice H."/>
            <person name="Bruce D."/>
            <person name="Goodwin L."/>
            <person name="Pitluck S."/>
            <person name="Sims D."/>
            <person name="Meineke L."/>
            <person name="Brettin T."/>
            <person name="Detter J.C."/>
            <person name="Han C."/>
            <person name="Larimer F."/>
            <person name="Land M."/>
            <person name="Hauser L."/>
            <person name="Kyrpides N."/>
            <person name="Ovchinnikova G."/>
            <person name="Liberton M."/>
            <person name="Stoeckel J."/>
            <person name="Banerjee A."/>
            <person name="Singh A."/>
            <person name="Page L."/>
            <person name="Sato H."/>
            <person name="Zhao L."/>
            <person name="Sherman L."/>
            <person name="Pakrasi H."/>
            <person name="Richardson P."/>
        </authorList>
    </citation>
    <scope>NUCLEOTIDE SEQUENCE</scope>
    <source>
        <strain evidence="14">PCC 7425</strain>
    </source>
</reference>
<protein>
    <submittedName>
        <fullName evidence="14">Sodium/hydrogen exchanger</fullName>
    </submittedName>
</protein>
<organism evidence="14">
    <name type="scientific">Cyanothece sp. (strain PCC 7425 / ATCC 29141)</name>
    <dbReference type="NCBI Taxonomy" id="395961"/>
    <lineage>
        <taxon>Bacteria</taxon>
        <taxon>Bacillati</taxon>
        <taxon>Cyanobacteriota</taxon>
        <taxon>Cyanophyceae</taxon>
        <taxon>Gomontiellales</taxon>
        <taxon>Cyanothecaceae</taxon>
        <taxon>Cyanothece</taxon>
    </lineage>
</organism>
<evidence type="ECO:0000256" key="10">
    <source>
        <dbReference type="ARBA" id="ARBA00023136"/>
    </source>
</evidence>
<feature type="transmembrane region" description="Helical" evidence="12">
    <location>
        <begin position="246"/>
        <end position="263"/>
    </location>
</feature>
<evidence type="ECO:0000256" key="9">
    <source>
        <dbReference type="ARBA" id="ARBA00023065"/>
    </source>
</evidence>
<evidence type="ECO:0000313" key="14">
    <source>
        <dbReference type="EMBL" id="ACL47119.1"/>
    </source>
</evidence>
<keyword evidence="7 12" id="KW-1133">Transmembrane helix</keyword>
<feature type="transmembrane region" description="Helical" evidence="12">
    <location>
        <begin position="218"/>
        <end position="239"/>
    </location>
</feature>
<dbReference type="Gene3D" id="1.20.1530.20">
    <property type="match status" value="1"/>
</dbReference>
<keyword evidence="9" id="KW-0406">Ion transport</keyword>
<feature type="transmembrane region" description="Helical" evidence="12">
    <location>
        <begin position="299"/>
        <end position="319"/>
    </location>
</feature>
<dbReference type="HOGENOM" id="CLU_005912_8_1_3"/>
<dbReference type="InterPro" id="IPR038770">
    <property type="entry name" value="Na+/solute_symporter_sf"/>
</dbReference>
<evidence type="ECO:0000256" key="6">
    <source>
        <dbReference type="ARBA" id="ARBA00022692"/>
    </source>
</evidence>
<feature type="transmembrane region" description="Helical" evidence="12">
    <location>
        <begin position="120"/>
        <end position="139"/>
    </location>
</feature>
<evidence type="ECO:0000256" key="1">
    <source>
        <dbReference type="ARBA" id="ARBA00004651"/>
    </source>
</evidence>
<evidence type="ECO:0000256" key="4">
    <source>
        <dbReference type="ARBA" id="ARBA00022449"/>
    </source>
</evidence>
<evidence type="ECO:0000256" key="5">
    <source>
        <dbReference type="ARBA" id="ARBA00022475"/>
    </source>
</evidence>
<dbReference type="AlphaFoldDB" id="B8HMB2"/>
<feature type="transmembrane region" description="Helical" evidence="12">
    <location>
        <begin position="40"/>
        <end position="58"/>
    </location>
</feature>
<keyword evidence="6 12" id="KW-0812">Transmembrane</keyword>
<keyword evidence="4" id="KW-0050">Antiport</keyword>
<evidence type="ECO:0000259" key="13">
    <source>
        <dbReference type="Pfam" id="PF00999"/>
    </source>
</evidence>
<evidence type="ECO:0000256" key="12">
    <source>
        <dbReference type="SAM" id="Phobius"/>
    </source>
</evidence>
<dbReference type="GO" id="GO:0015386">
    <property type="term" value="F:potassium:proton antiporter activity"/>
    <property type="evidence" value="ECO:0007669"/>
    <property type="project" value="TreeGrafter"/>
</dbReference>
<evidence type="ECO:0000256" key="2">
    <source>
        <dbReference type="ARBA" id="ARBA00007367"/>
    </source>
</evidence>
<dbReference type="KEGG" id="cyn:Cyan7425_4815"/>
<feature type="transmembrane region" description="Helical" evidence="12">
    <location>
        <begin position="397"/>
        <end position="420"/>
    </location>
</feature>
<feature type="transmembrane region" description="Helical" evidence="12">
    <location>
        <begin position="269"/>
        <end position="287"/>
    </location>
</feature>
<evidence type="ECO:0000256" key="8">
    <source>
        <dbReference type="ARBA" id="ARBA00023053"/>
    </source>
</evidence>
<dbReference type="OrthoDB" id="154752at2"/>
<dbReference type="GO" id="GO:0098719">
    <property type="term" value="P:sodium ion import across plasma membrane"/>
    <property type="evidence" value="ECO:0007669"/>
    <property type="project" value="TreeGrafter"/>
</dbReference>
<keyword evidence="10 12" id="KW-0472">Membrane</keyword>
<feature type="domain" description="Cation/H+ exchanger transmembrane" evidence="13">
    <location>
        <begin position="48"/>
        <end position="421"/>
    </location>
</feature>
<comment type="similarity">
    <text evidence="2">Belongs to the monovalent cation:proton antiporter 1 (CPA1) transporter (TC 2.A.36) family.</text>
</comment>
<feature type="transmembrane region" description="Helical" evidence="12">
    <location>
        <begin position="325"/>
        <end position="349"/>
    </location>
</feature>
<dbReference type="Pfam" id="PF00999">
    <property type="entry name" value="Na_H_Exchanger"/>
    <property type="match status" value="1"/>
</dbReference>
<dbReference type="STRING" id="395961.Cyan7425_4815"/>
<feature type="transmembrane region" description="Helical" evidence="12">
    <location>
        <begin position="369"/>
        <end position="391"/>
    </location>
</feature>
<dbReference type="PANTHER" id="PTHR10110:SF195">
    <property type="entry name" value="NA(+)_H(+) ANTIPORTER NHAS2"/>
    <property type="match status" value="1"/>
</dbReference>
<feature type="transmembrane region" description="Helical" evidence="12">
    <location>
        <begin position="145"/>
        <end position="167"/>
    </location>
</feature>
<evidence type="ECO:0000256" key="7">
    <source>
        <dbReference type="ARBA" id="ARBA00022989"/>
    </source>
</evidence>
<dbReference type="EMBL" id="CP001344">
    <property type="protein sequence ID" value="ACL47119.1"/>
    <property type="molecule type" value="Genomic_DNA"/>
</dbReference>
<dbReference type="eggNOG" id="COG0025">
    <property type="taxonomic scope" value="Bacteria"/>
</dbReference>
<sequence>MDSVLLPLQRIIVTHSLPINQPSLLLAQSVSLASGKVTDFVSTLIVLLLVATAVALVTRWLRIPYVVGLVLAGLAIPKQALPEPIGLDPDVILNLFLPILIFEASINTDISRLRGTIKPIALLAGPGVILSAAITAVLLKVGLGYVWITACAVSVILTITDTVSVIAAFRTVPVPSRLATIVEGESLFNDGVALVLLSLLSTIHLQGSFTPGQGIQQLLIAFVGGGVLGLGLGYLCVGLFRQLDDALSNILLTMAVSLGTFQIGQVLQVSSAIAVVVAGLVIGNLAFRQTSGSIKVTLLNFWEYAGFGVNTFIFLFVGIEVDPRILLATIPAALFAILAYQVGRIFSIYPLLSLLRFFDRPLPLRWQHVLIVGNVKGSLSMALALTLPLTLPGRPEVITLVFSTVLASLIGQGLSLPWLVKRLQLIKPSSARQKIETLQLNLIAAKAAQSELKNLLQSGSLPKFLYEELFAAYQARIAMSEGELRNLYNQRVSYPSSAPEEQAYVDSLYRRLYLAEKGAINEAVLKGLLPDEIADRYLQELNEKLLSLKDD</sequence>
<comment type="subcellular location">
    <subcellularLocation>
        <location evidence="1">Cell membrane</location>
        <topology evidence="1">Multi-pass membrane protein</topology>
    </subcellularLocation>
</comment>
<dbReference type="GO" id="GO:0051453">
    <property type="term" value="P:regulation of intracellular pH"/>
    <property type="evidence" value="ECO:0007669"/>
    <property type="project" value="TreeGrafter"/>
</dbReference>
<dbReference type="PANTHER" id="PTHR10110">
    <property type="entry name" value="SODIUM/HYDROGEN EXCHANGER"/>
    <property type="match status" value="1"/>
</dbReference>
<gene>
    <name evidence="14" type="ordered locus">Cyan7425_4815</name>
</gene>
<evidence type="ECO:0000256" key="11">
    <source>
        <dbReference type="ARBA" id="ARBA00023201"/>
    </source>
</evidence>
<keyword evidence="3" id="KW-0813">Transport</keyword>
<keyword evidence="5" id="KW-1003">Cell membrane</keyword>
<keyword evidence="11" id="KW-0739">Sodium transport</keyword>
<dbReference type="GO" id="GO:0005886">
    <property type="term" value="C:plasma membrane"/>
    <property type="evidence" value="ECO:0007669"/>
    <property type="project" value="UniProtKB-SubCell"/>
</dbReference>
<proteinExistence type="inferred from homology"/>
<name>B8HMB2_CYAP4</name>
<dbReference type="GO" id="GO:0015385">
    <property type="term" value="F:sodium:proton antiporter activity"/>
    <property type="evidence" value="ECO:0007669"/>
    <property type="project" value="InterPro"/>
</dbReference>
<keyword evidence="8" id="KW-0915">Sodium</keyword>
<feature type="transmembrane region" description="Helical" evidence="12">
    <location>
        <begin position="187"/>
        <end position="206"/>
    </location>
</feature>
<dbReference type="InterPro" id="IPR018422">
    <property type="entry name" value="Cation/H_exchanger_CPA1"/>
</dbReference>
<accession>B8HMB2</accession>
<evidence type="ECO:0000256" key="3">
    <source>
        <dbReference type="ARBA" id="ARBA00022448"/>
    </source>
</evidence>
<dbReference type="InterPro" id="IPR006153">
    <property type="entry name" value="Cation/H_exchanger_TM"/>
</dbReference>